<protein>
    <submittedName>
        <fullName evidence="2">DUF2182 domain-containing protein</fullName>
    </submittedName>
</protein>
<gene>
    <name evidence="2" type="ORF">ABS361_08785</name>
</gene>
<name>A0AAU7XEX2_9HYPH</name>
<accession>A0AAU7XEX2</accession>
<proteinExistence type="predicted"/>
<dbReference type="KEGG" id="mflg:ABS361_08785"/>
<dbReference type="InterPro" id="IPR018688">
    <property type="entry name" value="PpoB2-like"/>
</dbReference>
<dbReference type="Pfam" id="PF09948">
    <property type="entry name" value="PpoB2"/>
    <property type="match status" value="1"/>
</dbReference>
<feature type="transmembrane region" description="Helical" evidence="1">
    <location>
        <begin position="177"/>
        <end position="199"/>
    </location>
</feature>
<sequence>MTDHVAPPPMLPAPDRGLAFLARHPRGLMLATVFVGAAIGWAWLAAMIAAMLAATDMAALGPGMELFNYFNGLTEIPESVRAGLAVLCAPAPGAAWSLGDVASVFAMWVTMVLAMMLPTAAPMLAAYAGRAEIAIAAGERPVSVLVPAAGYLTVWLGFAIVATGAQAGLTALRAFNAAMGPMTLVLGATTLLAAGVYQFTPLKQACLTRCRLPASFFAVRWSSETAQVYRLGLEQGLNCLGCCWALMAVMFAVGVMNVVWIAVLGLVMGLEKATLNPWVSRVIGVALIAWGLGLIAASPVGARLLHL</sequence>
<dbReference type="AlphaFoldDB" id="A0AAU7XEX2"/>
<feature type="transmembrane region" description="Helical" evidence="1">
    <location>
        <begin position="105"/>
        <end position="129"/>
    </location>
</feature>
<feature type="transmembrane region" description="Helical" evidence="1">
    <location>
        <begin position="28"/>
        <end position="54"/>
    </location>
</feature>
<feature type="transmembrane region" description="Helical" evidence="1">
    <location>
        <begin position="282"/>
        <end position="305"/>
    </location>
</feature>
<organism evidence="2">
    <name type="scientific">Methyloraptor flagellatus</name>
    <dbReference type="NCBI Taxonomy" id="3162530"/>
    <lineage>
        <taxon>Bacteria</taxon>
        <taxon>Pseudomonadati</taxon>
        <taxon>Pseudomonadota</taxon>
        <taxon>Alphaproteobacteria</taxon>
        <taxon>Hyphomicrobiales</taxon>
        <taxon>Ancalomicrobiaceae</taxon>
        <taxon>Methyloraptor</taxon>
    </lineage>
</organism>
<feature type="transmembrane region" description="Helical" evidence="1">
    <location>
        <begin position="141"/>
        <end position="165"/>
    </location>
</feature>
<feature type="transmembrane region" description="Helical" evidence="1">
    <location>
        <begin position="237"/>
        <end position="270"/>
    </location>
</feature>
<keyword evidence="1" id="KW-0812">Transmembrane</keyword>
<keyword evidence="1" id="KW-0472">Membrane</keyword>
<evidence type="ECO:0000256" key="1">
    <source>
        <dbReference type="SAM" id="Phobius"/>
    </source>
</evidence>
<keyword evidence="1" id="KW-1133">Transmembrane helix</keyword>
<reference evidence="2" key="1">
    <citation type="submission" date="2024-06" db="EMBL/GenBank/DDBJ databases">
        <title>Methylostella associata gen. nov., sp. nov., a novel Ancalomicrobiaceae-affiliated facultatively methylotrophic bacteria that feed on methanotrophs of the genus Methylococcus.</title>
        <authorList>
            <person name="Saltykova V."/>
            <person name="Danilova O.V."/>
            <person name="Oshkin I.Y."/>
            <person name="Belova S.E."/>
            <person name="Pimenov N.V."/>
            <person name="Dedysh S.N."/>
        </authorList>
    </citation>
    <scope>NUCLEOTIDE SEQUENCE</scope>
    <source>
        <strain evidence="2">S20</strain>
    </source>
</reference>
<dbReference type="RefSeq" id="WP_407051391.1">
    <property type="nucleotide sequence ID" value="NZ_CP158568.1"/>
</dbReference>
<evidence type="ECO:0000313" key="2">
    <source>
        <dbReference type="EMBL" id="XBY46296.1"/>
    </source>
</evidence>
<dbReference type="EMBL" id="CP158568">
    <property type="protein sequence ID" value="XBY46296.1"/>
    <property type="molecule type" value="Genomic_DNA"/>
</dbReference>